<dbReference type="GO" id="GO:0045947">
    <property type="term" value="P:negative regulation of translational initiation"/>
    <property type="evidence" value="ECO:0007669"/>
    <property type="project" value="TreeGrafter"/>
</dbReference>
<evidence type="ECO:0000256" key="2">
    <source>
        <dbReference type="ARBA" id="ARBA00022845"/>
    </source>
</evidence>
<dbReference type="SUPFAM" id="SSF117130">
    <property type="entry name" value="CsrA-like"/>
    <property type="match status" value="1"/>
</dbReference>
<accession>A0A7C4LR76</accession>
<protein>
    <submittedName>
        <fullName evidence="4">Carbon storage regulator</fullName>
    </submittedName>
</protein>
<dbReference type="EMBL" id="DSVQ01000015">
    <property type="protein sequence ID" value="HGT39831.1"/>
    <property type="molecule type" value="Genomic_DNA"/>
</dbReference>
<comment type="caution">
    <text evidence="4">The sequence shown here is derived from an EMBL/GenBank/DDBJ whole genome shotgun (WGS) entry which is preliminary data.</text>
</comment>
<gene>
    <name evidence="4" type="ORF">ENS64_11310</name>
</gene>
<name>A0A7C4LR76_9PLAN</name>
<dbReference type="PANTHER" id="PTHR34984:SF1">
    <property type="entry name" value="CARBON STORAGE REGULATOR"/>
    <property type="match status" value="1"/>
</dbReference>
<organism evidence="4">
    <name type="scientific">Schlesneria paludicola</name>
    <dbReference type="NCBI Taxonomy" id="360056"/>
    <lineage>
        <taxon>Bacteria</taxon>
        <taxon>Pseudomonadati</taxon>
        <taxon>Planctomycetota</taxon>
        <taxon>Planctomycetia</taxon>
        <taxon>Planctomycetales</taxon>
        <taxon>Planctomycetaceae</taxon>
        <taxon>Schlesneria</taxon>
    </lineage>
</organism>
<dbReference type="Pfam" id="PF02599">
    <property type="entry name" value="CsrA"/>
    <property type="match status" value="1"/>
</dbReference>
<keyword evidence="2" id="KW-0810">Translation regulation</keyword>
<dbReference type="GO" id="GO:0048027">
    <property type="term" value="F:mRNA 5'-UTR binding"/>
    <property type="evidence" value="ECO:0007669"/>
    <property type="project" value="TreeGrafter"/>
</dbReference>
<dbReference type="PANTHER" id="PTHR34984">
    <property type="entry name" value="CARBON STORAGE REGULATOR"/>
    <property type="match status" value="1"/>
</dbReference>
<dbReference type="GO" id="GO:0005829">
    <property type="term" value="C:cytosol"/>
    <property type="evidence" value="ECO:0007669"/>
    <property type="project" value="TreeGrafter"/>
</dbReference>
<dbReference type="InterPro" id="IPR003751">
    <property type="entry name" value="CsrA"/>
</dbReference>
<dbReference type="GO" id="GO:0006109">
    <property type="term" value="P:regulation of carbohydrate metabolic process"/>
    <property type="evidence" value="ECO:0007669"/>
    <property type="project" value="InterPro"/>
</dbReference>
<keyword evidence="1" id="KW-0963">Cytoplasm</keyword>
<evidence type="ECO:0000313" key="4">
    <source>
        <dbReference type="EMBL" id="HGT39831.1"/>
    </source>
</evidence>
<sequence>MLVLTRKTHQQLHIDQGRIVVTVLEIRGGRVRLGIQAADDIPIRRQQTPAATSPTPLTTCAARGA</sequence>
<evidence type="ECO:0000256" key="3">
    <source>
        <dbReference type="ARBA" id="ARBA00022884"/>
    </source>
</evidence>
<dbReference type="Gene3D" id="2.60.40.4380">
    <property type="entry name" value="Translational regulator CsrA"/>
    <property type="match status" value="1"/>
</dbReference>
<dbReference type="GO" id="GO:0006402">
    <property type="term" value="P:mRNA catabolic process"/>
    <property type="evidence" value="ECO:0007669"/>
    <property type="project" value="InterPro"/>
</dbReference>
<evidence type="ECO:0000256" key="1">
    <source>
        <dbReference type="ARBA" id="ARBA00022490"/>
    </source>
</evidence>
<reference evidence="4" key="1">
    <citation type="journal article" date="2020" name="mSystems">
        <title>Genome- and Community-Level Interaction Insights into Carbon Utilization and Element Cycling Functions of Hydrothermarchaeota in Hydrothermal Sediment.</title>
        <authorList>
            <person name="Zhou Z."/>
            <person name="Liu Y."/>
            <person name="Xu W."/>
            <person name="Pan J."/>
            <person name="Luo Z.H."/>
            <person name="Li M."/>
        </authorList>
    </citation>
    <scope>NUCLEOTIDE SEQUENCE [LARGE SCALE GENOMIC DNA]</scope>
    <source>
        <strain evidence="4">SpSt-508</strain>
    </source>
</reference>
<dbReference type="AlphaFoldDB" id="A0A7C4LR76"/>
<proteinExistence type="predicted"/>
<keyword evidence="3" id="KW-0694">RNA-binding</keyword>
<dbReference type="InterPro" id="IPR036107">
    <property type="entry name" value="CsrA_sf"/>
</dbReference>